<feature type="domain" description="Formin GTPase-binding" evidence="1">
    <location>
        <begin position="43"/>
        <end position="185"/>
    </location>
</feature>
<proteinExistence type="predicted"/>
<evidence type="ECO:0000313" key="2">
    <source>
        <dbReference type="EMBL" id="CAH3125916.1"/>
    </source>
</evidence>
<comment type="caution">
    <text evidence="2">The sequence shown here is derived from an EMBL/GenBank/DDBJ whole genome shotgun (WGS) entry which is preliminary data.</text>
</comment>
<gene>
    <name evidence="2" type="ORF">PMEA_00012330</name>
</gene>
<dbReference type="InterPro" id="IPR010473">
    <property type="entry name" value="GTPase-bd"/>
</dbReference>
<dbReference type="PANTHER" id="PTHR46345">
    <property type="entry name" value="INVERTED FORMIN-2"/>
    <property type="match status" value="1"/>
</dbReference>
<dbReference type="SUPFAM" id="SSF48371">
    <property type="entry name" value="ARM repeat"/>
    <property type="match status" value="1"/>
</dbReference>
<dbReference type="Gene3D" id="1.25.10.10">
    <property type="entry name" value="Leucine-rich Repeat Variant"/>
    <property type="match status" value="1"/>
</dbReference>
<evidence type="ECO:0000313" key="3">
    <source>
        <dbReference type="Proteomes" id="UP001159428"/>
    </source>
</evidence>
<dbReference type="Proteomes" id="UP001159428">
    <property type="component" value="Unassembled WGS sequence"/>
</dbReference>
<dbReference type="Pfam" id="PF06371">
    <property type="entry name" value="Drf_GBD"/>
    <property type="match status" value="1"/>
</dbReference>
<dbReference type="GO" id="GO:0030036">
    <property type="term" value="P:actin cytoskeleton organization"/>
    <property type="evidence" value="ECO:0007669"/>
    <property type="project" value="InterPro"/>
</dbReference>
<dbReference type="GO" id="GO:0003779">
    <property type="term" value="F:actin binding"/>
    <property type="evidence" value="ECO:0007669"/>
    <property type="project" value="InterPro"/>
</dbReference>
<dbReference type="InterPro" id="IPR016024">
    <property type="entry name" value="ARM-type_fold"/>
</dbReference>
<dbReference type="EMBL" id="CALNXJ010000021">
    <property type="protein sequence ID" value="CAH3125916.1"/>
    <property type="molecule type" value="Genomic_DNA"/>
</dbReference>
<accession>A0AAU9WU73</accession>
<sequence>MTKFSDAFLQLECVRCIKAVLNNITGLEFMTSDTSLAKQLLNVEIKDNADGRGEELNIDLQKLNEVEPELFIKFLRIPTLKTYASLIQKLEKSSKKWMTDFLEQGGLTTLFSVLEKLCERGLAKFSDAFLQLECVRCIKAVLNNVTGLEYMTTDPSLTKQLANHQGQFSNVEPELCVSLLRVPSLKNFSALHPKLAKCSAQWMTEFLEQEAWKC</sequence>
<dbReference type="InterPro" id="IPR011989">
    <property type="entry name" value="ARM-like"/>
</dbReference>
<dbReference type="AlphaFoldDB" id="A0AAU9WU73"/>
<evidence type="ECO:0000259" key="1">
    <source>
        <dbReference type="SMART" id="SM01140"/>
    </source>
</evidence>
<reference evidence="2 3" key="1">
    <citation type="submission" date="2022-05" db="EMBL/GenBank/DDBJ databases">
        <authorList>
            <consortium name="Genoscope - CEA"/>
            <person name="William W."/>
        </authorList>
    </citation>
    <scope>NUCLEOTIDE SEQUENCE [LARGE SCALE GENOMIC DNA]</scope>
</reference>
<protein>
    <recommendedName>
        <fullName evidence="1">Formin GTPase-binding domain-containing protein</fullName>
    </recommendedName>
</protein>
<keyword evidence="3" id="KW-1185">Reference proteome</keyword>
<dbReference type="GO" id="GO:0031267">
    <property type="term" value="F:small GTPase binding"/>
    <property type="evidence" value="ECO:0007669"/>
    <property type="project" value="InterPro"/>
</dbReference>
<organism evidence="2 3">
    <name type="scientific">Pocillopora meandrina</name>
    <dbReference type="NCBI Taxonomy" id="46732"/>
    <lineage>
        <taxon>Eukaryota</taxon>
        <taxon>Metazoa</taxon>
        <taxon>Cnidaria</taxon>
        <taxon>Anthozoa</taxon>
        <taxon>Hexacorallia</taxon>
        <taxon>Scleractinia</taxon>
        <taxon>Astrocoeniina</taxon>
        <taxon>Pocilloporidae</taxon>
        <taxon>Pocillopora</taxon>
    </lineage>
</organism>
<dbReference type="PANTHER" id="PTHR46345:SF8">
    <property type="entry name" value="FORMIN 3, ISOFORM B"/>
    <property type="match status" value="1"/>
</dbReference>
<name>A0AAU9WU73_9CNID</name>
<dbReference type="SMART" id="SM01140">
    <property type="entry name" value="Drf_GBD"/>
    <property type="match status" value="1"/>
</dbReference>